<proteinExistence type="inferred from homology"/>
<dbReference type="InterPro" id="IPR036165">
    <property type="entry name" value="YefM-like_sf"/>
</dbReference>
<reference evidence="2 3" key="1">
    <citation type="submission" date="2016-12" db="EMBL/GenBank/DDBJ databases">
        <title>The new phylogeny of genus Mycobacterium.</title>
        <authorList>
            <person name="Tortoli E."/>
            <person name="Trovato A."/>
            <person name="Cirillo D.M."/>
        </authorList>
    </citation>
    <scope>NUCLEOTIDE SEQUENCE [LARGE SCALE GENOMIC DNA]</scope>
    <source>
        <strain evidence="2 3">DSM 45130</strain>
    </source>
</reference>
<dbReference type="NCBIfam" id="TIGR01552">
    <property type="entry name" value="phd_fam"/>
    <property type="match status" value="1"/>
</dbReference>
<dbReference type="AlphaFoldDB" id="A0A1X0D986"/>
<gene>
    <name evidence="2" type="ORF">BST26_14025</name>
</gene>
<dbReference type="Proteomes" id="UP000192801">
    <property type="component" value="Unassembled WGS sequence"/>
</dbReference>
<keyword evidence="3" id="KW-1185">Reference proteome</keyword>
<organism evidence="2 3">
    <name type="scientific">Mycolicibacterium insubricum</name>
    <dbReference type="NCBI Taxonomy" id="444597"/>
    <lineage>
        <taxon>Bacteria</taxon>
        <taxon>Bacillati</taxon>
        <taxon>Actinomycetota</taxon>
        <taxon>Actinomycetes</taxon>
        <taxon>Mycobacteriales</taxon>
        <taxon>Mycobacteriaceae</taxon>
        <taxon>Mycolicibacterium</taxon>
    </lineage>
</organism>
<dbReference type="STRING" id="444597.BST26_14025"/>
<comment type="similarity">
    <text evidence="1">Belongs to the phD/YefM antitoxin family.</text>
</comment>
<dbReference type="EMBL" id="MVHS01000034">
    <property type="protein sequence ID" value="ORA68964.1"/>
    <property type="molecule type" value="Genomic_DNA"/>
</dbReference>
<dbReference type="SUPFAM" id="SSF143120">
    <property type="entry name" value="YefM-like"/>
    <property type="match status" value="1"/>
</dbReference>
<evidence type="ECO:0000313" key="2">
    <source>
        <dbReference type="EMBL" id="ORA68964.1"/>
    </source>
</evidence>
<comment type="caution">
    <text evidence="2">The sequence shown here is derived from an EMBL/GenBank/DDBJ whole genome shotgun (WGS) entry which is preliminary data.</text>
</comment>
<dbReference type="OrthoDB" id="33091at2"/>
<sequence>MRATLDGVSADPQMESLSQRELRNESGRVLRAVSEGRSFVVTNSGVPVGKIVPIDAPAPTLTIVRPAKRDGGWAALAIKRKPATQSVSETLDDLRADRL</sequence>
<evidence type="ECO:0000256" key="1">
    <source>
        <dbReference type="ARBA" id="ARBA00009981"/>
    </source>
</evidence>
<name>A0A1X0D986_9MYCO</name>
<evidence type="ECO:0000313" key="3">
    <source>
        <dbReference type="Proteomes" id="UP000192801"/>
    </source>
</evidence>
<protein>
    <submittedName>
        <fullName evidence="2">Prevent-host-death family protein</fullName>
    </submittedName>
</protein>
<accession>A0A1X0D986</accession>